<name>A0AAD2FYH8_9STRA</name>
<sequence>MVNLRQSISTLRKKGKDAVSMPSPTTKFRKSAGSLTPTSKRMSTLAMFKSKTDEGNTTEFDSDDLASHIGEIKMSSPVLVKSPNNSRRTTSLSNFTVEEKEEEKEVDLARKTDLKLQERREQRRRRQEELQKQLQLKLQNSTDSTNPSIDELSDFPGALPLMGSDDVVVKPRVSGGRKSAAVRNRRAEESDLPTRESRLSDQRKSSSPGRRMSRRPKPLEGEEQQNDGIRPFMPLQKELSGETIPEIDEDEKMPGRTPRERRKGKRKGDSEEFQVSPSPLGDQKVFDGQKLGLSSQRRERRKTDIALGQRKTLFPKGTGDFSQSSSPATPSNNYRSSARNQTDTGGRQRQSMRPRLTADFAATVDLETSTRSSLDSSMRSTGRATGLDSSLRSTGWKPKIRGSWDEGVEQPGLSIQSEHRTAASRRKRRDKMEEHNNSLLLHTSEHGHTGARTAKRNTINAGVGRRKRVDNSSSPQSDTRRRSRESETMRTNRSLDDDLIHTNLQKSTHRKEKSNGVRFDVKDDSHRNTRDKNEGERRKSSKTSENPKAKVDREKMLSPRPPTLKKLSLKSMSTKSPRGENLEGPTPLPVWDDEYGANADNSIKTQFVDEVQNDEGNRSSKETSDVNALTAMEDASESQHDFDYQEPSRNRVPDVESGEDWLEPIVVDTRDKEGKIESAALLQQNSGDAVGDVAKAKPPKKSRKSKNLSLEKNQDGIVDENSTSSSGGYMSSSSTETPEIPMEVPVADVDFSKRVSALNPDGHSSESSDEYTSAGSSDSDDSGDSSTSSESSSESAEAGVVPAVVSFQGSSEDLDDISSCASPGPGSENGEKLDGEDRKTSRSGKPTTISAQDDQVLPASLMEKVPFESNTEAPDTNGNVKEAQVGKEEDIPPPPPHGPAEDGRPKYADLFQEESDDGTFDDIFSNEIGALEGTLQNMGDLLLTPAPPGMTTKKSLPDVPPTTNDLGDGLVAKQDAQPNLEATTSPLAAVDNSEKAPSQPTESKNESDGHVQLQSTDYQFLMDILRLIASPSNEQQTMMESNPTMSKNAMIAAAKQENLNRQQLATKVSLLESQLSTLQKDLEKQQLETGAHRMQVATQDLTILEYKDSVESLTRKCESLEKGTGAITLKCREQEEEGFKMKESLEETNKLIKEQQMFMNAQQRQMQTMETKIAALQESRDREQSKMIMQNEKLREIIQIQKDTILKALGKRGETEVFDA</sequence>
<feature type="compositionally biased region" description="Basic and acidic residues" evidence="2">
    <location>
        <begin position="185"/>
        <end position="204"/>
    </location>
</feature>
<evidence type="ECO:0000313" key="4">
    <source>
        <dbReference type="Proteomes" id="UP001295423"/>
    </source>
</evidence>
<feature type="region of interest" description="Disordered" evidence="2">
    <location>
        <begin position="118"/>
        <end position="665"/>
    </location>
</feature>
<feature type="compositionally biased region" description="Basic and acidic residues" evidence="2">
    <location>
        <begin position="615"/>
        <end position="624"/>
    </location>
</feature>
<feature type="compositionally biased region" description="Polar residues" evidence="2">
    <location>
        <begin position="1"/>
        <end position="10"/>
    </location>
</feature>
<keyword evidence="1" id="KW-0175">Coiled coil</keyword>
<feature type="compositionally biased region" description="Basic and acidic residues" evidence="2">
    <location>
        <begin position="637"/>
        <end position="654"/>
    </location>
</feature>
<organism evidence="3 4">
    <name type="scientific">Cylindrotheca closterium</name>
    <dbReference type="NCBI Taxonomy" id="2856"/>
    <lineage>
        <taxon>Eukaryota</taxon>
        <taxon>Sar</taxon>
        <taxon>Stramenopiles</taxon>
        <taxon>Ochrophyta</taxon>
        <taxon>Bacillariophyta</taxon>
        <taxon>Bacillariophyceae</taxon>
        <taxon>Bacillariophycidae</taxon>
        <taxon>Bacillariales</taxon>
        <taxon>Bacillariaceae</taxon>
        <taxon>Cylindrotheca</taxon>
    </lineage>
</organism>
<feature type="coiled-coil region" evidence="1">
    <location>
        <begin position="1061"/>
        <end position="1123"/>
    </location>
</feature>
<feature type="compositionally biased region" description="Low complexity" evidence="2">
    <location>
        <begin position="564"/>
        <end position="576"/>
    </location>
</feature>
<feature type="region of interest" description="Disordered" evidence="2">
    <location>
        <begin position="680"/>
        <end position="923"/>
    </location>
</feature>
<feature type="region of interest" description="Disordered" evidence="2">
    <location>
        <begin position="1"/>
        <end position="41"/>
    </location>
</feature>
<comment type="caution">
    <text evidence="3">The sequence shown here is derived from an EMBL/GenBank/DDBJ whole genome shotgun (WGS) entry which is preliminary data.</text>
</comment>
<keyword evidence="4" id="KW-1185">Reference proteome</keyword>
<feature type="compositionally biased region" description="Basic and acidic residues" evidence="2">
    <location>
        <begin position="478"/>
        <end position="500"/>
    </location>
</feature>
<reference evidence="3" key="1">
    <citation type="submission" date="2023-08" db="EMBL/GenBank/DDBJ databases">
        <authorList>
            <person name="Audoor S."/>
            <person name="Bilcke G."/>
        </authorList>
    </citation>
    <scope>NUCLEOTIDE SEQUENCE</scope>
</reference>
<accession>A0AAD2FYH8</accession>
<dbReference type="Proteomes" id="UP001295423">
    <property type="component" value="Unassembled WGS sequence"/>
</dbReference>
<evidence type="ECO:0000313" key="3">
    <source>
        <dbReference type="EMBL" id="CAJ1956803.1"/>
    </source>
</evidence>
<protein>
    <submittedName>
        <fullName evidence="3">Uncharacterized protein</fullName>
    </submittedName>
</protein>
<feature type="compositionally biased region" description="Low complexity" evidence="2">
    <location>
        <begin position="369"/>
        <end position="383"/>
    </location>
</feature>
<feature type="compositionally biased region" description="Basic and acidic residues" evidence="2">
    <location>
        <begin position="829"/>
        <end position="840"/>
    </location>
</feature>
<feature type="compositionally biased region" description="Polar residues" evidence="2">
    <location>
        <begin position="320"/>
        <end position="351"/>
    </location>
</feature>
<feature type="compositionally biased region" description="Polar residues" evidence="2">
    <location>
        <begin position="843"/>
        <end position="853"/>
    </location>
</feature>
<evidence type="ECO:0000256" key="2">
    <source>
        <dbReference type="SAM" id="MobiDB-lite"/>
    </source>
</evidence>
<proteinExistence type="predicted"/>
<feature type="compositionally biased region" description="Basic and acidic residues" evidence="2">
    <location>
        <begin position="513"/>
        <end position="538"/>
    </location>
</feature>
<feature type="compositionally biased region" description="Polar residues" evidence="2">
    <location>
        <begin position="868"/>
        <end position="879"/>
    </location>
</feature>
<feature type="compositionally biased region" description="Basic and acidic residues" evidence="2">
    <location>
        <begin position="118"/>
        <end position="131"/>
    </location>
</feature>
<feature type="compositionally biased region" description="Low complexity" evidence="2">
    <location>
        <begin position="722"/>
        <end position="735"/>
    </location>
</feature>
<feature type="compositionally biased region" description="Basic residues" evidence="2">
    <location>
        <begin position="697"/>
        <end position="706"/>
    </location>
</feature>
<feature type="coiled-coil region" evidence="1">
    <location>
        <begin position="1159"/>
        <end position="1186"/>
    </location>
</feature>
<feature type="compositionally biased region" description="Basic and acidic residues" evidence="2">
    <location>
        <begin position="545"/>
        <end position="557"/>
    </location>
</feature>
<feature type="compositionally biased region" description="Acidic residues" evidence="2">
    <location>
        <begin position="911"/>
        <end position="920"/>
    </location>
</feature>
<feature type="region of interest" description="Disordered" evidence="2">
    <location>
        <begin position="983"/>
        <end position="1011"/>
    </location>
</feature>
<gene>
    <name evidence="3" type="ORF">CYCCA115_LOCUS16405</name>
</gene>
<dbReference type="AlphaFoldDB" id="A0AAD2FYH8"/>
<feature type="region of interest" description="Disordered" evidence="2">
    <location>
        <begin position="943"/>
        <end position="970"/>
    </location>
</feature>
<dbReference type="EMBL" id="CAKOGP040001925">
    <property type="protein sequence ID" value="CAJ1956803.1"/>
    <property type="molecule type" value="Genomic_DNA"/>
</dbReference>
<evidence type="ECO:0000256" key="1">
    <source>
        <dbReference type="SAM" id="Coils"/>
    </source>
</evidence>
<feature type="compositionally biased region" description="Low complexity" evidence="2">
    <location>
        <begin position="784"/>
        <end position="799"/>
    </location>
</feature>